<evidence type="ECO:0000313" key="2">
    <source>
        <dbReference type="Proteomes" id="UP000515745"/>
    </source>
</evidence>
<gene>
    <name evidence="1" type="ORF">NASMSEV_128</name>
</gene>
<protein>
    <submittedName>
        <fullName evidence="1">Uncharacterized protein</fullName>
    </submittedName>
</protein>
<accession>A0A7G6UHT1</accession>
<organism evidence="1 2">
    <name type="scientific">Candidatus Nasuia deltocephalincola</name>
    <dbReference type="NCBI Taxonomy" id="1160784"/>
    <lineage>
        <taxon>Bacteria</taxon>
        <taxon>Pseudomonadati</taxon>
        <taxon>Pseudomonadota</taxon>
        <taxon>Betaproteobacteria</taxon>
        <taxon>Candidatus Nasuia</taxon>
    </lineage>
</organism>
<sequence length="91" mass="11226">MNVKIFKLNKSYNILKKIKECIKCHKFSKNKIKNLLKNLKINYKNILNFKIKLRYNVNMNKISENLKNKYILEICKYLRIFKNFKKFFIKC</sequence>
<evidence type="ECO:0000313" key="1">
    <source>
        <dbReference type="EMBL" id="QND78578.1"/>
    </source>
</evidence>
<dbReference type="Proteomes" id="UP000515745">
    <property type="component" value="Chromosome"/>
</dbReference>
<name>A0A7G6UHT1_9PROT</name>
<reference evidence="1 2" key="1">
    <citation type="submission" date="2020-07" db="EMBL/GenBank/DDBJ databases">
        <title>Mutational pressure drives differential genome stability in two bacterial endosymbionts of sap feeding insects.</title>
        <authorList>
            <person name="Waneka G."/>
        </authorList>
    </citation>
    <scope>NUCLEOTIDE SEQUENCE [LARGE SCALE GENOMIC DNA]</scope>
    <source>
        <strain evidence="1">NAS-MSEV</strain>
    </source>
</reference>
<dbReference type="AlphaFoldDB" id="A0A7G6UHT1"/>
<dbReference type="EMBL" id="CP060019">
    <property type="protein sequence ID" value="QND78578.1"/>
    <property type="molecule type" value="Genomic_DNA"/>
</dbReference>
<proteinExistence type="predicted"/>